<organism evidence="4 5">
    <name type="scientific">Candidatus Cardinium hertigii</name>
    <dbReference type="NCBI Taxonomy" id="247481"/>
    <lineage>
        <taxon>Bacteria</taxon>
        <taxon>Pseudomonadati</taxon>
        <taxon>Bacteroidota</taxon>
        <taxon>Cytophagia</taxon>
        <taxon>Cytophagales</taxon>
        <taxon>Amoebophilaceae</taxon>
        <taxon>Candidatus Cardinium</taxon>
    </lineage>
</organism>
<feature type="repeat" description="ANK" evidence="2">
    <location>
        <begin position="373"/>
        <end position="405"/>
    </location>
</feature>
<dbReference type="Pfam" id="PF00023">
    <property type="entry name" value="Ank"/>
    <property type="match status" value="2"/>
</dbReference>
<keyword evidence="1" id="KW-0677">Repeat</keyword>
<dbReference type="Pfam" id="PF13637">
    <property type="entry name" value="Ank_4"/>
    <property type="match status" value="1"/>
</dbReference>
<keyword evidence="3" id="KW-0472">Membrane</keyword>
<evidence type="ECO:0000256" key="3">
    <source>
        <dbReference type="SAM" id="Phobius"/>
    </source>
</evidence>
<dbReference type="PROSITE" id="PS50297">
    <property type="entry name" value="ANK_REP_REGION"/>
    <property type="match status" value="11"/>
</dbReference>
<feature type="repeat" description="ANK" evidence="2">
    <location>
        <begin position="197"/>
        <end position="226"/>
    </location>
</feature>
<feature type="repeat" description="ANK" evidence="2">
    <location>
        <begin position="491"/>
        <end position="523"/>
    </location>
</feature>
<dbReference type="PANTHER" id="PTHR24161:SF85">
    <property type="entry name" value="PALMITOYLTRANSFERASE HIP14"/>
    <property type="match status" value="1"/>
</dbReference>
<gene>
    <name evidence="4" type="ORF">EDM02_03405</name>
</gene>
<evidence type="ECO:0000256" key="2">
    <source>
        <dbReference type="PROSITE-ProRule" id="PRU00023"/>
    </source>
</evidence>
<feature type="repeat" description="ANK" evidence="2">
    <location>
        <begin position="267"/>
        <end position="299"/>
    </location>
</feature>
<feature type="repeat" description="ANK" evidence="2">
    <location>
        <begin position="161"/>
        <end position="193"/>
    </location>
</feature>
<feature type="repeat" description="ANK" evidence="2">
    <location>
        <begin position="412"/>
        <end position="437"/>
    </location>
</feature>
<dbReference type="InterPro" id="IPR002110">
    <property type="entry name" value="Ankyrin_rpt"/>
</dbReference>
<comment type="caution">
    <text evidence="4">The sequence shown here is derived from an EMBL/GenBank/DDBJ whole genome shotgun (WGS) entry which is preliminary data.</text>
</comment>
<feature type="repeat" description="ANK" evidence="2">
    <location>
        <begin position="557"/>
        <end position="589"/>
    </location>
</feature>
<feature type="repeat" description="ANK" evidence="2">
    <location>
        <begin position="340"/>
        <end position="372"/>
    </location>
</feature>
<reference evidence="4 5" key="1">
    <citation type="submission" date="2018-09" db="EMBL/GenBank/DDBJ databases">
        <title>Comparative Genomics of Wolbachia-Cardinium Dual Endosymbiosis in a Plant-Parasitic Nematode.</title>
        <authorList>
            <person name="Brown A.M.V."/>
            <person name="Wasala S.K."/>
            <person name="Howe D.K."/>
            <person name="Peetz A.B."/>
            <person name="Zasada I.A."/>
            <person name="Denver D.R."/>
        </authorList>
    </citation>
    <scope>NUCLEOTIDE SEQUENCE [LARGE SCALE GENOMIC DNA]</scope>
    <source>
        <strain evidence="4 5">Pp_1</strain>
    </source>
</reference>
<dbReference type="PRINTS" id="PR01415">
    <property type="entry name" value="ANKYRIN"/>
</dbReference>
<feature type="repeat" description="ANK" evidence="2">
    <location>
        <begin position="300"/>
        <end position="332"/>
    </location>
</feature>
<dbReference type="PROSITE" id="PS50088">
    <property type="entry name" value="ANK_REPEAT"/>
    <property type="match status" value="12"/>
</dbReference>
<dbReference type="EMBL" id="RARA01000025">
    <property type="protein sequence ID" value="ROT47183.1"/>
    <property type="molecule type" value="Genomic_DNA"/>
</dbReference>
<dbReference type="Pfam" id="PF12796">
    <property type="entry name" value="Ank_2"/>
    <property type="match status" value="5"/>
</dbReference>
<dbReference type="OrthoDB" id="5657095at2"/>
<dbReference type="PROSITE" id="PS51257">
    <property type="entry name" value="PROKAR_LIPOPROTEIN"/>
    <property type="match status" value="1"/>
</dbReference>
<feature type="repeat" description="ANK" evidence="2">
    <location>
        <begin position="128"/>
        <end position="160"/>
    </location>
</feature>
<feature type="transmembrane region" description="Helical" evidence="3">
    <location>
        <begin position="20"/>
        <end position="40"/>
    </location>
</feature>
<evidence type="ECO:0000313" key="4">
    <source>
        <dbReference type="EMBL" id="ROT47183.1"/>
    </source>
</evidence>
<accession>A0A3N2QBJ7</accession>
<dbReference type="AlphaFoldDB" id="A0A3N2QBJ7"/>
<dbReference type="SUPFAM" id="SSF48403">
    <property type="entry name" value="Ankyrin repeat"/>
    <property type="match status" value="2"/>
</dbReference>
<dbReference type="Gene3D" id="1.25.40.20">
    <property type="entry name" value="Ankyrin repeat-containing domain"/>
    <property type="match status" value="6"/>
</dbReference>
<dbReference type="PANTHER" id="PTHR24161">
    <property type="entry name" value="ANK_REP_REGION DOMAIN-CONTAINING PROTEIN-RELATED"/>
    <property type="match status" value="1"/>
</dbReference>
<feature type="repeat" description="ANK" evidence="2">
    <location>
        <begin position="524"/>
        <end position="556"/>
    </location>
</feature>
<feature type="repeat" description="ANK" evidence="2">
    <location>
        <begin position="444"/>
        <end position="476"/>
    </location>
</feature>
<name>A0A3N2QBJ7_9BACT</name>
<proteinExistence type="predicted"/>
<dbReference type="InterPro" id="IPR036770">
    <property type="entry name" value="Ankyrin_rpt-contain_sf"/>
</dbReference>
<keyword evidence="2" id="KW-0040">ANK repeat</keyword>
<dbReference type="Proteomes" id="UP000270927">
    <property type="component" value="Unassembled WGS sequence"/>
</dbReference>
<evidence type="ECO:0000313" key="5">
    <source>
        <dbReference type="Proteomes" id="UP000270927"/>
    </source>
</evidence>
<dbReference type="SMART" id="SM00248">
    <property type="entry name" value="ANK"/>
    <property type="match status" value="14"/>
</dbReference>
<protein>
    <submittedName>
        <fullName evidence="4">Uncharacterized protein</fullName>
    </submittedName>
</protein>
<keyword evidence="3" id="KW-1133">Transmembrane helix</keyword>
<keyword evidence="3" id="KW-0812">Transmembrane</keyword>
<keyword evidence="5" id="KW-1185">Reference proteome</keyword>
<sequence length="800" mass="91261">MMFIRSIYKKDGRRRSTVRWYMYPTIWYGCLITFSCTNLRNDMKHTQHANGQNISTQETVIRASPSDCTCKNEPQHPEFKIQPLHIAAYGDWWNDLPLHMAACTGCINCIKKIPEDDRLAIIKHDRVRNSTALHIAAAYGHTNVVEVLLDKDANIEAIDQYGYTPLHMAAIYGKYDTAKLLLERQANKNSSDNWWYTPLHSAVQHGHFHIVELLLHHNASMRYKSKGEGDTVLHWVVKCNKEDIAQLLLNKLIEIHQIEPINIRNNDRNTMLHLAVEYGMENLGRRLLDSGAKIDMQNQDGNTALHLAAIHGRENLAQLLLNKLIQINQIKQQINIQNNDKNTVLHLAVKDGGENLVKLLLDNGAKIGIENKDGNTALYLAVKCKQENIAQLLLNKLIQINQIEQINIQNNNNNTVLHLAIKYGMKNLVGLLLDSGAKDIQDKRGNIALHLAVKYNQKNIVQLLLNKFNKNNNRNTVLIQQINQIDIQNKDQNTALHLAAIYGIENLVELLLDNGAKIDMQNQEGMMALECAVKHRHANVVKLLLDRGNKINKQNKWGAAALHWASQQSDLDGIELLLNAGVKVDDQNEDGNTALHVAYKQCCRFVGNYHEFTRSRQLDTVKFLERYHAKKDIKNKQGYSPEDYAYLVFIRNCYGINLLNSSDVSHRVEKGILGYLLQNNKFKQRNTPANQNITRVYLPAETLMDIFSFITTDLYLDATGQVTQSGTQLPFVNRWITSNHGREDIIQELRDYVGNNININPNQAMEYERVASGLLDNARALRDLRRGMGSNYGEYDMDVW</sequence>
<evidence type="ECO:0000256" key="1">
    <source>
        <dbReference type="ARBA" id="ARBA00022737"/>
    </source>
</evidence>